<evidence type="ECO:0000256" key="1">
    <source>
        <dbReference type="ARBA" id="ARBA00004651"/>
    </source>
</evidence>
<evidence type="ECO:0000256" key="4">
    <source>
        <dbReference type="ARBA" id="ARBA00022692"/>
    </source>
</evidence>
<dbReference type="SUPFAM" id="SSF161098">
    <property type="entry name" value="MetI-like"/>
    <property type="match status" value="1"/>
</dbReference>
<dbReference type="PANTHER" id="PTHR43227">
    <property type="entry name" value="BLL4140 PROTEIN"/>
    <property type="match status" value="1"/>
</dbReference>
<keyword evidence="6 7" id="KW-0472">Membrane</keyword>
<evidence type="ECO:0000256" key="6">
    <source>
        <dbReference type="ARBA" id="ARBA00023136"/>
    </source>
</evidence>
<dbReference type="Pfam" id="PF00528">
    <property type="entry name" value="BPD_transp_1"/>
    <property type="match status" value="1"/>
</dbReference>
<keyword evidence="2 7" id="KW-0813">Transport</keyword>
<dbReference type="GO" id="GO:0055085">
    <property type="term" value="P:transmembrane transport"/>
    <property type="evidence" value="ECO:0007669"/>
    <property type="project" value="InterPro"/>
</dbReference>
<feature type="transmembrane region" description="Helical" evidence="7">
    <location>
        <begin position="122"/>
        <end position="143"/>
    </location>
</feature>
<organism evidence="9 10">
    <name type="scientific">Cohnella fermenti</name>
    <dbReference type="NCBI Taxonomy" id="2565925"/>
    <lineage>
        <taxon>Bacteria</taxon>
        <taxon>Bacillati</taxon>
        <taxon>Bacillota</taxon>
        <taxon>Bacilli</taxon>
        <taxon>Bacillales</taxon>
        <taxon>Paenibacillaceae</taxon>
        <taxon>Cohnella</taxon>
    </lineage>
</organism>
<keyword evidence="10" id="KW-1185">Reference proteome</keyword>
<evidence type="ECO:0000256" key="2">
    <source>
        <dbReference type="ARBA" id="ARBA00022448"/>
    </source>
</evidence>
<keyword evidence="4 7" id="KW-0812">Transmembrane</keyword>
<evidence type="ECO:0000313" key="9">
    <source>
        <dbReference type="EMBL" id="THF76574.1"/>
    </source>
</evidence>
<dbReference type="PROSITE" id="PS50928">
    <property type="entry name" value="ABC_TM1"/>
    <property type="match status" value="1"/>
</dbReference>
<evidence type="ECO:0000256" key="7">
    <source>
        <dbReference type="RuleBase" id="RU363032"/>
    </source>
</evidence>
<dbReference type="OrthoDB" id="9785836at2"/>
<dbReference type="PANTHER" id="PTHR43227:SF11">
    <property type="entry name" value="BLL4140 PROTEIN"/>
    <property type="match status" value="1"/>
</dbReference>
<proteinExistence type="inferred from homology"/>
<feature type="transmembrane region" description="Helical" evidence="7">
    <location>
        <begin position="21"/>
        <end position="49"/>
    </location>
</feature>
<gene>
    <name evidence="9" type="ORF">E6C55_18750</name>
</gene>
<protein>
    <submittedName>
        <fullName evidence="9">Sugar ABC transporter permease</fullName>
    </submittedName>
</protein>
<dbReference type="InterPro" id="IPR000515">
    <property type="entry name" value="MetI-like"/>
</dbReference>
<evidence type="ECO:0000259" key="8">
    <source>
        <dbReference type="PROSITE" id="PS50928"/>
    </source>
</evidence>
<dbReference type="EMBL" id="SSOB01000024">
    <property type="protein sequence ID" value="THF76574.1"/>
    <property type="molecule type" value="Genomic_DNA"/>
</dbReference>
<evidence type="ECO:0000256" key="5">
    <source>
        <dbReference type="ARBA" id="ARBA00022989"/>
    </source>
</evidence>
<dbReference type="InterPro" id="IPR050809">
    <property type="entry name" value="UgpAE/MalFG_permease"/>
</dbReference>
<comment type="similarity">
    <text evidence="7">Belongs to the binding-protein-dependent transport system permease family.</text>
</comment>
<comment type="subcellular location">
    <subcellularLocation>
        <location evidence="1 7">Cell membrane</location>
        <topology evidence="1 7">Multi-pass membrane protein</topology>
    </subcellularLocation>
</comment>
<feature type="transmembrane region" description="Helical" evidence="7">
    <location>
        <begin position="286"/>
        <end position="303"/>
    </location>
</feature>
<feature type="transmembrane region" description="Helical" evidence="7">
    <location>
        <begin position="223"/>
        <end position="248"/>
    </location>
</feature>
<dbReference type="Gene3D" id="1.10.3720.10">
    <property type="entry name" value="MetI-like"/>
    <property type="match status" value="1"/>
</dbReference>
<accession>A0A4S4BNW1</accession>
<reference evidence="9 10" key="1">
    <citation type="submission" date="2019-04" db="EMBL/GenBank/DDBJ databases">
        <title>Cohnella sp. nov. isolated from preserved vegetables.</title>
        <authorList>
            <person name="Lin S.-Y."/>
            <person name="Hung M.-H."/>
            <person name="Young C.-C."/>
        </authorList>
    </citation>
    <scope>NUCLEOTIDE SEQUENCE [LARGE SCALE GENOMIC DNA]</scope>
    <source>
        <strain evidence="9 10">CC-MHH1044</strain>
    </source>
</reference>
<evidence type="ECO:0000256" key="3">
    <source>
        <dbReference type="ARBA" id="ARBA00022475"/>
    </source>
</evidence>
<sequence>MDREKRPGSIARFLKDLGGNLPLLLLTLPMAAYVFIFNYLPMGGIIIAFKNYRYDEGILGSKWIGLENFKFFFTSPDMWRITRNTLGYNALFIVLGLVIPVAFALLFFGIRSKTALKIHQTTMFFPHFLSWVVVAYMAYSFLNPQSGLLNVMLEKLGLVPVDWYIKAAPWAAIIPIAYVWKTVGMSTLMYYAALMGVDHEYFEAASLEGANKWQMTTKITLPFLYPLMIILTVLAIGHIFYADFGLFYQLPMNSSMLYATTDVIDTYVIRALRENGNIAMASAADFYKGIVGFALVLLTNAIVRKRSAENALF</sequence>
<dbReference type="Proteomes" id="UP000310636">
    <property type="component" value="Unassembled WGS sequence"/>
</dbReference>
<dbReference type="RefSeq" id="WP_136371348.1">
    <property type="nucleotide sequence ID" value="NZ_SSOB01000024.1"/>
</dbReference>
<dbReference type="GO" id="GO:0005886">
    <property type="term" value="C:plasma membrane"/>
    <property type="evidence" value="ECO:0007669"/>
    <property type="project" value="UniProtKB-SubCell"/>
</dbReference>
<keyword evidence="5 7" id="KW-1133">Transmembrane helix</keyword>
<dbReference type="CDD" id="cd06261">
    <property type="entry name" value="TM_PBP2"/>
    <property type="match status" value="1"/>
</dbReference>
<evidence type="ECO:0000313" key="10">
    <source>
        <dbReference type="Proteomes" id="UP000310636"/>
    </source>
</evidence>
<dbReference type="AlphaFoldDB" id="A0A4S4BNW1"/>
<name>A0A4S4BNW1_9BACL</name>
<dbReference type="InterPro" id="IPR035906">
    <property type="entry name" value="MetI-like_sf"/>
</dbReference>
<feature type="transmembrane region" description="Helical" evidence="7">
    <location>
        <begin position="86"/>
        <end position="110"/>
    </location>
</feature>
<comment type="caution">
    <text evidence="9">The sequence shown here is derived from an EMBL/GenBank/DDBJ whole genome shotgun (WGS) entry which is preliminary data.</text>
</comment>
<feature type="domain" description="ABC transmembrane type-1" evidence="8">
    <location>
        <begin position="82"/>
        <end position="299"/>
    </location>
</feature>
<keyword evidence="3" id="KW-1003">Cell membrane</keyword>